<accession>A0A8B7N2S7</accession>
<dbReference type="InterPro" id="IPR025799">
    <property type="entry name" value="Arg_MeTrfase"/>
</dbReference>
<evidence type="ECO:0000256" key="4">
    <source>
        <dbReference type="ARBA" id="ARBA00022853"/>
    </source>
</evidence>
<feature type="domain" description="PRMT5 TIM barrel" evidence="13">
    <location>
        <begin position="26"/>
        <end position="271"/>
    </location>
</feature>
<dbReference type="GO" id="GO:0035243">
    <property type="term" value="F:protein-arginine omega-N symmetric methyltransferase activity"/>
    <property type="evidence" value="ECO:0007669"/>
    <property type="project" value="UniProtKB-EC"/>
</dbReference>
<evidence type="ECO:0000256" key="1">
    <source>
        <dbReference type="ARBA" id="ARBA00022603"/>
    </source>
</evidence>
<feature type="binding site" evidence="10">
    <location>
        <position position="307"/>
    </location>
    <ligand>
        <name>S-adenosyl-L-methionine</name>
        <dbReference type="ChEBI" id="CHEBI:59789"/>
    </ligand>
</feature>
<dbReference type="PIRSF" id="PIRSF015894">
    <property type="entry name" value="Skb1_MeTrfase"/>
    <property type="match status" value="1"/>
</dbReference>
<reference evidence="16" key="1">
    <citation type="submission" date="2025-08" db="UniProtKB">
        <authorList>
            <consortium name="RefSeq"/>
        </authorList>
    </citation>
    <scope>IDENTIFICATION</scope>
    <source>
        <tissue evidence="16">Whole organism</tissue>
    </source>
</reference>
<sequence length="620" mass="70543">MRASCGLEPAHVHELRDALQETSQNGYDFTSIPLVHPRLVREHVSGAAAARPGPFTRSDMLLSTSDWSNLVVVALNASACQGCDSGNRNVVANSEASLQQELLLASHLSVPVVMARITSQYCINLARILHNKVVAGCSYLVWVRVPLVSPADEAAYFRSDIKAPNNTDTWTWWNRFHSIANTEKKIGLCLEIGADLPDEEVLERWLGEPVRCAVLPTSIWLTNKKGFPVLSSRHQLFVKKLHKLHSQFLITGHLRHPHLKFYQQYLDHIVQSEQQNEDAMSQYVRGYEDYLQCPLQPLMDNLESQTYEVFEKDPIKYQEYERAIYDALVDLVPEENKDERTVVVMVVGAGRGPLVRRALTAASQADRKIKLYAVEKNPNAVLTLHAWQEMEWGDKVSVVSCDMRDWQAPEEADILVSELLGSFGDNELSPECLDGAQKFLKSDGISIPSSYTSYIAPLQSPKLYNEVRSCREKDKHFLHHYETPYVVYLHNKREIAPSQELFTFNHPNRSAHIDNRRHKALQFRVTEDSAMHAIAGYFEATLYKEVKISIRPETHSPGMFSWFPILFPIKEPINVHAGEIIEIHFWRCVTSKNVWYEWCVTDPVSSAIHNPNGRAYTIGL</sequence>
<comment type="similarity">
    <text evidence="8">Belongs to the class I-like SAM-binding methyltransferase superfamily.</text>
</comment>
<dbReference type="KEGG" id="hazt:108665615"/>
<dbReference type="FunFam" id="3.20.20.150:FF:000008">
    <property type="entry name" value="Protein arginine N-methyltransferase 5"/>
    <property type="match status" value="1"/>
</dbReference>
<feature type="active site" description="Proton donor/acceptor" evidence="9">
    <location>
        <position position="418"/>
    </location>
</feature>
<dbReference type="GeneID" id="108665615"/>
<proteinExistence type="inferred from homology"/>
<dbReference type="Pfam" id="PF05185">
    <property type="entry name" value="PRMT5"/>
    <property type="match status" value="1"/>
</dbReference>
<dbReference type="InterPro" id="IPR035248">
    <property type="entry name" value="PRMT5_C"/>
</dbReference>
<dbReference type="GO" id="GO:0005634">
    <property type="term" value="C:nucleus"/>
    <property type="evidence" value="ECO:0007669"/>
    <property type="project" value="UniProtKB-ARBA"/>
</dbReference>
<dbReference type="PANTHER" id="PTHR10738:SF0">
    <property type="entry name" value="PROTEIN ARGININE N-METHYLTRANSFERASE 5"/>
    <property type="match status" value="1"/>
</dbReference>
<keyword evidence="15" id="KW-1185">Reference proteome</keyword>
<evidence type="ECO:0000256" key="2">
    <source>
        <dbReference type="ARBA" id="ARBA00022679"/>
    </source>
</evidence>
<evidence type="ECO:0000313" key="16">
    <source>
        <dbReference type="RefSeq" id="XP_018007880.1"/>
    </source>
</evidence>
<feature type="domain" description="PRMT5 oligomerisation" evidence="14">
    <location>
        <begin position="450"/>
        <end position="618"/>
    </location>
</feature>
<dbReference type="InterPro" id="IPR007857">
    <property type="entry name" value="Arg_MeTrfase_PRMT5"/>
</dbReference>
<dbReference type="Gene3D" id="3.20.20.150">
    <property type="entry name" value="Divalent-metal-dependent TIM barrel enzymes"/>
    <property type="match status" value="1"/>
</dbReference>
<keyword evidence="3 8" id="KW-0949">S-adenosyl-L-methionine</keyword>
<dbReference type="InterPro" id="IPR035075">
    <property type="entry name" value="PRMT5"/>
</dbReference>
<dbReference type="Proteomes" id="UP000694843">
    <property type="component" value="Unplaced"/>
</dbReference>
<evidence type="ECO:0000259" key="12">
    <source>
        <dbReference type="Pfam" id="PF05185"/>
    </source>
</evidence>
<feature type="domain" description="PRMT5 arginine-N-methyltransferase" evidence="12">
    <location>
        <begin position="281"/>
        <end position="447"/>
    </location>
</feature>
<dbReference type="PANTHER" id="PTHR10738">
    <property type="entry name" value="PROTEIN ARGININE N-METHYLTRANSFERASE 5"/>
    <property type="match status" value="1"/>
</dbReference>
<dbReference type="SUPFAM" id="SSF53335">
    <property type="entry name" value="S-adenosyl-L-methionine-dependent methyltransferases"/>
    <property type="match status" value="1"/>
</dbReference>
<dbReference type="InterPro" id="IPR029063">
    <property type="entry name" value="SAM-dependent_MTases_sf"/>
</dbReference>
<feature type="binding site" evidence="10">
    <location>
        <begin position="316"/>
        <end position="317"/>
    </location>
    <ligand>
        <name>S-adenosyl-L-methionine</name>
        <dbReference type="ChEBI" id="CHEBI:59789"/>
    </ligand>
</feature>
<evidence type="ECO:0000259" key="14">
    <source>
        <dbReference type="Pfam" id="PF17286"/>
    </source>
</evidence>
<dbReference type="Pfam" id="PF17285">
    <property type="entry name" value="PRMT5_TIM"/>
    <property type="match status" value="1"/>
</dbReference>
<dbReference type="GO" id="GO:0044020">
    <property type="term" value="F:histone H4R3 methyltransferase activity"/>
    <property type="evidence" value="ECO:0007669"/>
    <property type="project" value="UniProtKB-ARBA"/>
</dbReference>
<keyword evidence="5" id="KW-0805">Transcription regulation</keyword>
<dbReference type="PROSITE" id="PS51678">
    <property type="entry name" value="SAM_MT_PRMT"/>
    <property type="match status" value="1"/>
</dbReference>
<dbReference type="CDD" id="cd02440">
    <property type="entry name" value="AdoMet_MTases"/>
    <property type="match status" value="1"/>
</dbReference>
<dbReference type="FunFam" id="2.70.160.11:FF:000003">
    <property type="entry name" value="Protein arginine N-methyltransferase 5"/>
    <property type="match status" value="1"/>
</dbReference>
<evidence type="ECO:0000313" key="15">
    <source>
        <dbReference type="Proteomes" id="UP000694843"/>
    </source>
</evidence>
<evidence type="ECO:0000259" key="13">
    <source>
        <dbReference type="Pfam" id="PF17285"/>
    </source>
</evidence>
<evidence type="ECO:0000256" key="11">
    <source>
        <dbReference type="PIRSR" id="PIRSR015894-3"/>
    </source>
</evidence>
<keyword evidence="6" id="KW-0804">Transcription</keyword>
<keyword evidence="1 8" id="KW-0489">Methyltransferase</keyword>
<feature type="binding site" evidence="10">
    <location>
        <begin position="402"/>
        <end position="403"/>
    </location>
    <ligand>
        <name>S-adenosyl-L-methionine</name>
        <dbReference type="ChEBI" id="CHEBI:59789"/>
    </ligand>
</feature>
<evidence type="ECO:0000256" key="3">
    <source>
        <dbReference type="ARBA" id="ARBA00022691"/>
    </source>
</evidence>
<keyword evidence="2 8" id="KW-0808">Transferase</keyword>
<feature type="active site" description="Proton donor/acceptor" evidence="9">
    <location>
        <position position="427"/>
    </location>
</feature>
<dbReference type="Pfam" id="PF17286">
    <property type="entry name" value="PRMT5_C"/>
    <property type="match status" value="1"/>
</dbReference>
<organism evidence="15 16">
    <name type="scientific">Hyalella azteca</name>
    <name type="common">Amphipod</name>
    <dbReference type="NCBI Taxonomy" id="294128"/>
    <lineage>
        <taxon>Eukaryota</taxon>
        <taxon>Metazoa</taxon>
        <taxon>Ecdysozoa</taxon>
        <taxon>Arthropoda</taxon>
        <taxon>Crustacea</taxon>
        <taxon>Multicrustacea</taxon>
        <taxon>Malacostraca</taxon>
        <taxon>Eumalacostraca</taxon>
        <taxon>Peracarida</taxon>
        <taxon>Amphipoda</taxon>
        <taxon>Senticaudata</taxon>
        <taxon>Talitrida</taxon>
        <taxon>Talitroidea</taxon>
        <taxon>Hyalellidae</taxon>
        <taxon>Hyalella</taxon>
    </lineage>
</organism>
<feature type="site" description="Critical for specifying symmetric addition of methyl groups" evidence="11">
    <location>
        <position position="310"/>
    </location>
</feature>
<gene>
    <name evidence="16" type="primary">LOC108665615</name>
</gene>
<comment type="catalytic activity">
    <reaction evidence="7">
        <text>L-arginyl-[protein] + 2 S-adenosyl-L-methionine = N(omega),N(omega)'-dimethyl-L-arginyl-[protein] + 2 S-adenosyl-L-homocysteine + 2 H(+)</text>
        <dbReference type="Rhea" id="RHEA:48108"/>
        <dbReference type="Rhea" id="RHEA-COMP:10532"/>
        <dbReference type="Rhea" id="RHEA-COMP:11992"/>
        <dbReference type="ChEBI" id="CHEBI:15378"/>
        <dbReference type="ChEBI" id="CHEBI:29965"/>
        <dbReference type="ChEBI" id="CHEBI:57856"/>
        <dbReference type="ChEBI" id="CHEBI:59789"/>
        <dbReference type="ChEBI" id="CHEBI:88221"/>
        <dbReference type="EC" id="2.1.1.320"/>
    </reaction>
</comment>
<keyword evidence="4" id="KW-0156">Chromatin regulator</keyword>
<evidence type="ECO:0000256" key="7">
    <source>
        <dbReference type="ARBA" id="ARBA00048612"/>
    </source>
</evidence>
<protein>
    <recommendedName>
        <fullName evidence="8">Protein arginine N-methyltransferase</fullName>
    </recommendedName>
</protein>
<dbReference type="CTD" id="36809"/>
<feature type="binding site" evidence="10">
    <location>
        <position position="375"/>
    </location>
    <ligand>
        <name>S-adenosyl-L-methionine</name>
        <dbReference type="ChEBI" id="CHEBI:59789"/>
    </ligand>
</feature>
<evidence type="ECO:0000256" key="10">
    <source>
        <dbReference type="PIRSR" id="PIRSR015894-2"/>
    </source>
</evidence>
<dbReference type="OMA" id="IKYAWYE"/>
<evidence type="ECO:0000256" key="8">
    <source>
        <dbReference type="PIRNR" id="PIRNR015894"/>
    </source>
</evidence>
<dbReference type="FunFam" id="3.40.50.150:FF:000029">
    <property type="entry name" value="Protein arginine N-methyltransferase 5"/>
    <property type="match status" value="1"/>
</dbReference>
<dbReference type="Gene3D" id="3.40.50.150">
    <property type="entry name" value="Vaccinia Virus protein VP39"/>
    <property type="match status" value="1"/>
</dbReference>
<dbReference type="InterPro" id="IPR035247">
    <property type="entry name" value="PRMT5_TIM"/>
</dbReference>
<dbReference type="GO" id="GO:0005829">
    <property type="term" value="C:cytosol"/>
    <property type="evidence" value="ECO:0007669"/>
    <property type="project" value="TreeGrafter"/>
</dbReference>
<evidence type="ECO:0000256" key="5">
    <source>
        <dbReference type="ARBA" id="ARBA00023015"/>
    </source>
</evidence>
<dbReference type="OrthoDB" id="1368803at2759"/>
<evidence type="ECO:0000256" key="6">
    <source>
        <dbReference type="ARBA" id="ARBA00023163"/>
    </source>
</evidence>
<evidence type="ECO:0000256" key="9">
    <source>
        <dbReference type="PIRSR" id="PIRSR015894-1"/>
    </source>
</evidence>
<dbReference type="RefSeq" id="XP_018007880.1">
    <property type="nucleotide sequence ID" value="XM_018152391.1"/>
</dbReference>
<name>A0A8B7N2S7_HYAAZ</name>
<dbReference type="AlphaFoldDB" id="A0A8B7N2S7"/>
<dbReference type="Gene3D" id="2.70.160.11">
    <property type="entry name" value="Hnrnp arginine n-methyltransferase1"/>
    <property type="match status" value="1"/>
</dbReference>
<dbReference type="GO" id="GO:0032259">
    <property type="term" value="P:methylation"/>
    <property type="evidence" value="ECO:0007669"/>
    <property type="project" value="UniProtKB-KW"/>
</dbReference>
<dbReference type="GO" id="GO:0006355">
    <property type="term" value="P:regulation of DNA-templated transcription"/>
    <property type="evidence" value="ECO:0007669"/>
    <property type="project" value="TreeGrafter"/>
</dbReference>